<keyword evidence="1" id="KW-1133">Transmembrane helix</keyword>
<dbReference type="AlphaFoldDB" id="A0A6D2HKT2"/>
<dbReference type="EMBL" id="CACVBM020000210">
    <property type="protein sequence ID" value="CAA7015980.1"/>
    <property type="molecule type" value="Genomic_DNA"/>
</dbReference>
<keyword evidence="1" id="KW-0812">Transmembrane</keyword>
<reference evidence="2" key="1">
    <citation type="submission" date="2020-01" db="EMBL/GenBank/DDBJ databases">
        <authorList>
            <person name="Mishra B."/>
        </authorList>
    </citation>
    <scope>NUCLEOTIDE SEQUENCE [LARGE SCALE GENOMIC DNA]</scope>
</reference>
<comment type="caution">
    <text evidence="2">The sequence shown here is derived from an EMBL/GenBank/DDBJ whole genome shotgun (WGS) entry which is preliminary data.</text>
</comment>
<feature type="transmembrane region" description="Helical" evidence="1">
    <location>
        <begin position="111"/>
        <end position="129"/>
    </location>
</feature>
<organism evidence="2 3">
    <name type="scientific">Microthlaspi erraticum</name>
    <dbReference type="NCBI Taxonomy" id="1685480"/>
    <lineage>
        <taxon>Eukaryota</taxon>
        <taxon>Viridiplantae</taxon>
        <taxon>Streptophyta</taxon>
        <taxon>Embryophyta</taxon>
        <taxon>Tracheophyta</taxon>
        <taxon>Spermatophyta</taxon>
        <taxon>Magnoliopsida</taxon>
        <taxon>eudicotyledons</taxon>
        <taxon>Gunneridae</taxon>
        <taxon>Pentapetalae</taxon>
        <taxon>rosids</taxon>
        <taxon>malvids</taxon>
        <taxon>Brassicales</taxon>
        <taxon>Brassicaceae</taxon>
        <taxon>Coluteocarpeae</taxon>
        <taxon>Microthlaspi</taxon>
    </lineage>
</organism>
<sequence>MVDTKPYGEVTPIGRVIYYVLGVSSLFSLTYSNRTLWPSKREDGSLIEIPNSKYVAVVLTSLLAIGLARTLFSDRPPPSHKIGRQLEWFFPFCLFITVFVIAFTYRSDPEVIFFVTSVITCGISILQLSHPVEEFYVGKSVWVIVMSVLVGMSFSSEGGQDLGMGFFAGFSSVYLGVWSMVLLRDP</sequence>
<protein>
    <submittedName>
        <fullName evidence="2">Uncharacterized protein</fullName>
    </submittedName>
</protein>
<dbReference type="OrthoDB" id="1026933at2759"/>
<proteinExistence type="predicted"/>
<feature type="transmembrane region" description="Helical" evidence="1">
    <location>
        <begin position="162"/>
        <end position="183"/>
    </location>
</feature>
<gene>
    <name evidence="2" type="ORF">MERR_LOCUS3215</name>
</gene>
<name>A0A6D2HKT2_9BRAS</name>
<feature type="transmembrane region" description="Helical" evidence="1">
    <location>
        <begin position="54"/>
        <end position="72"/>
    </location>
</feature>
<evidence type="ECO:0000313" key="2">
    <source>
        <dbReference type="EMBL" id="CAA7015980.1"/>
    </source>
</evidence>
<evidence type="ECO:0000313" key="3">
    <source>
        <dbReference type="Proteomes" id="UP000467841"/>
    </source>
</evidence>
<evidence type="ECO:0000256" key="1">
    <source>
        <dbReference type="SAM" id="Phobius"/>
    </source>
</evidence>
<dbReference type="Proteomes" id="UP000467841">
    <property type="component" value="Unassembled WGS sequence"/>
</dbReference>
<accession>A0A6D2HKT2</accession>
<feature type="transmembrane region" description="Helical" evidence="1">
    <location>
        <begin position="88"/>
        <end position="105"/>
    </location>
</feature>
<keyword evidence="3" id="KW-1185">Reference proteome</keyword>
<keyword evidence="1" id="KW-0472">Membrane</keyword>
<feature type="transmembrane region" description="Helical" evidence="1">
    <location>
        <begin position="136"/>
        <end position="156"/>
    </location>
</feature>
<feature type="transmembrane region" description="Helical" evidence="1">
    <location>
        <begin position="16"/>
        <end position="34"/>
    </location>
</feature>